<sequence length="212" mass="23473">MDRAHLPEDSQPRPRPCRWLTQAKLAGTSGFFVQLDELYKTVSMAFSGKQTKKSYEMTSSVSSSSSLAHHHRSHFGILPLIVSPLFLCLTLFGTDAIPIDGVDDAAFQPFQQRQPFALFAVAQEADENGGIGSASLMAKRHLFEALARQGRSPRSASSATMRNALVRFGKRALFPSVALDDKRNPPQPFVRFGRSAAEMMDQQQQQPYFPAL</sequence>
<name>A0ABD2IIQ3_9BILA</name>
<keyword evidence="2" id="KW-1185">Reference proteome</keyword>
<gene>
    <name evidence="1" type="ORF">niasHT_036199</name>
</gene>
<comment type="caution">
    <text evidence="1">The sequence shown here is derived from an EMBL/GenBank/DDBJ whole genome shotgun (WGS) entry which is preliminary data.</text>
</comment>
<dbReference type="EMBL" id="JBICBT010001195">
    <property type="protein sequence ID" value="KAL3079146.1"/>
    <property type="molecule type" value="Genomic_DNA"/>
</dbReference>
<proteinExistence type="predicted"/>
<reference evidence="1 2" key="1">
    <citation type="submission" date="2024-10" db="EMBL/GenBank/DDBJ databases">
        <authorList>
            <person name="Kim D."/>
        </authorList>
    </citation>
    <scope>NUCLEOTIDE SEQUENCE [LARGE SCALE GENOMIC DNA]</scope>
    <source>
        <strain evidence="1">BH-2024</strain>
    </source>
</reference>
<organism evidence="1 2">
    <name type="scientific">Heterodera trifolii</name>
    <dbReference type="NCBI Taxonomy" id="157864"/>
    <lineage>
        <taxon>Eukaryota</taxon>
        <taxon>Metazoa</taxon>
        <taxon>Ecdysozoa</taxon>
        <taxon>Nematoda</taxon>
        <taxon>Chromadorea</taxon>
        <taxon>Rhabditida</taxon>
        <taxon>Tylenchina</taxon>
        <taxon>Tylenchomorpha</taxon>
        <taxon>Tylenchoidea</taxon>
        <taxon>Heteroderidae</taxon>
        <taxon>Heteroderinae</taxon>
        <taxon>Heterodera</taxon>
    </lineage>
</organism>
<evidence type="ECO:0000313" key="2">
    <source>
        <dbReference type="Proteomes" id="UP001620626"/>
    </source>
</evidence>
<evidence type="ECO:0000313" key="1">
    <source>
        <dbReference type="EMBL" id="KAL3079146.1"/>
    </source>
</evidence>
<dbReference type="Proteomes" id="UP001620626">
    <property type="component" value="Unassembled WGS sequence"/>
</dbReference>
<protein>
    <submittedName>
        <fullName evidence="1">Uncharacterized protein</fullName>
    </submittedName>
</protein>
<dbReference type="AlphaFoldDB" id="A0ABD2IIQ3"/>
<accession>A0ABD2IIQ3</accession>